<keyword evidence="6" id="KW-1015">Disulfide bond</keyword>
<evidence type="ECO:0000256" key="9">
    <source>
        <dbReference type="ARBA" id="ARBA00057335"/>
    </source>
</evidence>
<comment type="similarity">
    <text evidence="3">In the C-terminal section; belongs to the pectinesterase family.</text>
</comment>
<dbReference type="InterPro" id="IPR012334">
    <property type="entry name" value="Pectin_lyas_fold"/>
</dbReference>
<dbReference type="InterPro" id="IPR006501">
    <property type="entry name" value="Pectinesterase_inhib_dom"/>
</dbReference>
<feature type="region of interest" description="Disordered" evidence="11">
    <location>
        <begin position="1"/>
        <end position="46"/>
    </location>
</feature>
<sequence length="442" mass="47375">MTFAEGEGVQSAKPKGSACQATRTPDTCASSLTSPPSDPLPPNPTTADLISLSLSLPIRSLPAAQSMSQSILQSSQPSNLNKSNAARNCLELLSFSATRLNSTAQILQRGGGQIKTSRAYTSAALLYQYDCWSALKYVNDSQQVNATMSYLLSLIGFTSDSLSMLVALDRFGPDTSRWGPPKTERDGYFERTGSGGGGGGLAEGGVPGDLVVDATVCKGGGCEYRTVQDAVDRAPVWGDRRFVIYIKAGVYDEIVRVPFERTNVVFLGEGMGKTVITGNLNVGMVGVSTYNTATVGVSGDGFMAKDLTIENTAGPDAHQAVAFRSDSDLSVIESVEFRGHQDTLYAHSLRQQLSPAKGETDAVTAQGRTDPVQSTGFVFLNCSIDGDNEFMGYFYAKPAIHKVYLGRPWKEFSRTVFVDCYMGKVVCSDALEKRRLLCEGTP</sequence>
<comment type="subcellular location">
    <subcellularLocation>
        <location evidence="10">Secreted</location>
        <location evidence="10">Cell wall</location>
    </subcellularLocation>
</comment>
<evidence type="ECO:0000256" key="6">
    <source>
        <dbReference type="ARBA" id="ARBA00023157"/>
    </source>
</evidence>
<evidence type="ECO:0000256" key="8">
    <source>
        <dbReference type="ARBA" id="ARBA00047928"/>
    </source>
</evidence>
<dbReference type="GO" id="GO:0030599">
    <property type="term" value="F:pectinesterase activity"/>
    <property type="evidence" value="ECO:0007669"/>
    <property type="project" value="UniProtKB-UniRule"/>
</dbReference>
<evidence type="ECO:0000313" key="14">
    <source>
        <dbReference type="Proteomes" id="UP001180020"/>
    </source>
</evidence>
<comment type="function">
    <text evidence="9 10">Acts in the modification of cell walls via demethylesterification of cell wall pectin.</text>
</comment>
<evidence type="ECO:0000256" key="1">
    <source>
        <dbReference type="ARBA" id="ARBA00005184"/>
    </source>
</evidence>
<protein>
    <recommendedName>
        <fullName evidence="10">Pectinesterase</fullName>
        <ecNumber evidence="10">3.1.1.11</ecNumber>
    </recommendedName>
</protein>
<evidence type="ECO:0000256" key="7">
    <source>
        <dbReference type="ARBA" id="ARBA00023180"/>
    </source>
</evidence>
<dbReference type="InterPro" id="IPR011050">
    <property type="entry name" value="Pectin_lyase_fold/virulence"/>
</dbReference>
<proteinExistence type="inferred from homology"/>
<evidence type="ECO:0000256" key="2">
    <source>
        <dbReference type="ARBA" id="ARBA00006027"/>
    </source>
</evidence>
<feature type="domain" description="Pectinesterase inhibitor" evidence="12">
    <location>
        <begin position="10"/>
        <end position="164"/>
    </location>
</feature>
<comment type="pathway">
    <text evidence="1 10">Glycan metabolism; pectin degradation; 2-dehydro-3-deoxy-D-gluconate from pectin: step 1/5.</text>
</comment>
<feature type="compositionally biased region" description="Polar residues" evidence="11">
    <location>
        <begin position="19"/>
        <end position="29"/>
    </location>
</feature>
<keyword evidence="10" id="KW-0964">Secreted</keyword>
<dbReference type="InterPro" id="IPR035513">
    <property type="entry name" value="Invertase/methylesterase_inhib"/>
</dbReference>
<dbReference type="Gene3D" id="2.160.20.10">
    <property type="entry name" value="Single-stranded right-handed beta-helix, Pectin lyase-like"/>
    <property type="match status" value="2"/>
</dbReference>
<dbReference type="GO" id="GO:0045490">
    <property type="term" value="P:pectin catabolic process"/>
    <property type="evidence" value="ECO:0007669"/>
    <property type="project" value="UniProtKB-UniRule"/>
</dbReference>
<dbReference type="Pfam" id="PF04043">
    <property type="entry name" value="PMEI"/>
    <property type="match status" value="1"/>
</dbReference>
<dbReference type="InterPro" id="IPR000070">
    <property type="entry name" value="Pectinesterase_cat"/>
</dbReference>
<dbReference type="PANTHER" id="PTHR31707">
    <property type="entry name" value="PECTINESTERASE"/>
    <property type="match status" value="1"/>
</dbReference>
<dbReference type="FunFam" id="1.20.140.40:FF:000021">
    <property type="entry name" value="Probable pectinesterase/pectinesterase inhibitor 51"/>
    <property type="match status" value="1"/>
</dbReference>
<comment type="catalytic activity">
    <reaction evidence="8 10">
        <text>[(1-&gt;4)-alpha-D-galacturonosyl methyl ester](n) + n H2O = [(1-&gt;4)-alpha-D-galacturonosyl](n) + n methanol + n H(+)</text>
        <dbReference type="Rhea" id="RHEA:22380"/>
        <dbReference type="Rhea" id="RHEA-COMP:14570"/>
        <dbReference type="Rhea" id="RHEA-COMP:14573"/>
        <dbReference type="ChEBI" id="CHEBI:15377"/>
        <dbReference type="ChEBI" id="CHEBI:15378"/>
        <dbReference type="ChEBI" id="CHEBI:17790"/>
        <dbReference type="ChEBI" id="CHEBI:140522"/>
        <dbReference type="ChEBI" id="CHEBI:140523"/>
        <dbReference type="EC" id="3.1.1.11"/>
    </reaction>
</comment>
<dbReference type="CDD" id="cd15798">
    <property type="entry name" value="PMEI-like_3"/>
    <property type="match status" value="1"/>
</dbReference>
<evidence type="ECO:0000256" key="3">
    <source>
        <dbReference type="ARBA" id="ARBA00007786"/>
    </source>
</evidence>
<comment type="caution">
    <text evidence="13">The sequence shown here is derived from an EMBL/GenBank/DDBJ whole genome shotgun (WGS) entry which is preliminary data.</text>
</comment>
<dbReference type="Proteomes" id="UP001180020">
    <property type="component" value="Unassembled WGS sequence"/>
</dbReference>
<dbReference type="SUPFAM" id="SSF51126">
    <property type="entry name" value="Pectin lyase-like"/>
    <property type="match status" value="1"/>
</dbReference>
<evidence type="ECO:0000256" key="4">
    <source>
        <dbReference type="ARBA" id="ARBA00022801"/>
    </source>
</evidence>
<dbReference type="GO" id="GO:0042545">
    <property type="term" value="P:cell wall modification"/>
    <property type="evidence" value="ECO:0007669"/>
    <property type="project" value="UniProtKB-UniRule"/>
</dbReference>
<reference evidence="13" key="2">
    <citation type="submission" date="2023-06" db="EMBL/GenBank/DDBJ databases">
        <authorList>
            <person name="Ma L."/>
            <person name="Liu K.-W."/>
            <person name="Li Z."/>
            <person name="Hsiao Y.-Y."/>
            <person name="Qi Y."/>
            <person name="Fu T."/>
            <person name="Tang G."/>
            <person name="Zhang D."/>
            <person name="Sun W.-H."/>
            <person name="Liu D.-K."/>
            <person name="Li Y."/>
            <person name="Chen G.-Z."/>
            <person name="Liu X.-D."/>
            <person name="Liao X.-Y."/>
            <person name="Jiang Y.-T."/>
            <person name="Yu X."/>
            <person name="Hao Y."/>
            <person name="Huang J."/>
            <person name="Zhao X.-W."/>
            <person name="Ke S."/>
            <person name="Chen Y.-Y."/>
            <person name="Wu W.-L."/>
            <person name="Hsu J.-L."/>
            <person name="Lin Y.-F."/>
            <person name="Huang M.-D."/>
            <person name="Li C.-Y."/>
            <person name="Huang L."/>
            <person name="Wang Z.-W."/>
            <person name="Zhao X."/>
            <person name="Zhong W.-Y."/>
            <person name="Peng D.-H."/>
            <person name="Ahmad S."/>
            <person name="Lan S."/>
            <person name="Zhang J.-S."/>
            <person name="Tsai W.-C."/>
            <person name="Van De Peer Y."/>
            <person name="Liu Z.-J."/>
        </authorList>
    </citation>
    <scope>NUCLEOTIDE SEQUENCE</scope>
    <source>
        <strain evidence="13">CP</strain>
        <tissue evidence="13">Leaves</tissue>
    </source>
</reference>
<dbReference type="AlphaFoldDB" id="A0AAV9DDN9"/>
<dbReference type="EC" id="3.1.1.11" evidence="10"/>
<accession>A0AAV9DDN9</accession>
<dbReference type="Gene3D" id="1.20.140.40">
    <property type="entry name" value="Invertase/pectin methylesterase inhibitor family protein"/>
    <property type="match status" value="1"/>
</dbReference>
<evidence type="ECO:0000256" key="5">
    <source>
        <dbReference type="ARBA" id="ARBA00023085"/>
    </source>
</evidence>
<gene>
    <name evidence="13" type="primary">PME51</name>
    <name evidence="13" type="ORF">QJS10_CPB14g01423</name>
</gene>
<evidence type="ECO:0000313" key="13">
    <source>
        <dbReference type="EMBL" id="KAK1299036.1"/>
    </source>
</evidence>
<evidence type="ECO:0000256" key="10">
    <source>
        <dbReference type="RuleBase" id="RU000589"/>
    </source>
</evidence>
<keyword evidence="14" id="KW-1185">Reference proteome</keyword>
<keyword evidence="10" id="KW-0961">Cell wall biogenesis/degradation</keyword>
<keyword evidence="5 10" id="KW-0063">Aspartyl esterase</keyword>
<dbReference type="Pfam" id="PF01095">
    <property type="entry name" value="Pectinesterase"/>
    <property type="match status" value="2"/>
</dbReference>
<dbReference type="EMBL" id="JAUJYO010000014">
    <property type="protein sequence ID" value="KAK1299036.1"/>
    <property type="molecule type" value="Genomic_DNA"/>
</dbReference>
<evidence type="ECO:0000259" key="12">
    <source>
        <dbReference type="SMART" id="SM00856"/>
    </source>
</evidence>
<comment type="similarity">
    <text evidence="2">In the N-terminal section; belongs to the PMEI family.</text>
</comment>
<organism evidence="13 14">
    <name type="scientific">Acorus calamus</name>
    <name type="common">Sweet flag</name>
    <dbReference type="NCBI Taxonomy" id="4465"/>
    <lineage>
        <taxon>Eukaryota</taxon>
        <taxon>Viridiplantae</taxon>
        <taxon>Streptophyta</taxon>
        <taxon>Embryophyta</taxon>
        <taxon>Tracheophyta</taxon>
        <taxon>Spermatophyta</taxon>
        <taxon>Magnoliopsida</taxon>
        <taxon>Liliopsida</taxon>
        <taxon>Acoraceae</taxon>
        <taxon>Acorus</taxon>
    </lineage>
</organism>
<dbReference type="InterPro" id="IPR018040">
    <property type="entry name" value="Pectinesterase_Tyr_AS"/>
</dbReference>
<evidence type="ECO:0000256" key="11">
    <source>
        <dbReference type="SAM" id="MobiDB-lite"/>
    </source>
</evidence>
<dbReference type="SMART" id="SM00856">
    <property type="entry name" value="PMEI"/>
    <property type="match status" value="1"/>
</dbReference>
<dbReference type="SUPFAM" id="SSF101148">
    <property type="entry name" value="Plant invertase/pectin methylesterase inhibitor"/>
    <property type="match status" value="1"/>
</dbReference>
<keyword evidence="10" id="KW-0134">Cell wall</keyword>
<keyword evidence="4 10" id="KW-0378">Hydrolase</keyword>
<reference evidence="13" key="1">
    <citation type="journal article" date="2023" name="Nat. Commun.">
        <title>Diploid and tetraploid genomes of Acorus and the evolution of monocots.</title>
        <authorList>
            <person name="Ma L."/>
            <person name="Liu K.W."/>
            <person name="Li Z."/>
            <person name="Hsiao Y.Y."/>
            <person name="Qi Y."/>
            <person name="Fu T."/>
            <person name="Tang G.D."/>
            <person name="Zhang D."/>
            <person name="Sun W.H."/>
            <person name="Liu D.K."/>
            <person name="Li Y."/>
            <person name="Chen G.Z."/>
            <person name="Liu X.D."/>
            <person name="Liao X.Y."/>
            <person name="Jiang Y.T."/>
            <person name="Yu X."/>
            <person name="Hao Y."/>
            <person name="Huang J."/>
            <person name="Zhao X.W."/>
            <person name="Ke S."/>
            <person name="Chen Y.Y."/>
            <person name="Wu W.L."/>
            <person name="Hsu J.L."/>
            <person name="Lin Y.F."/>
            <person name="Huang M.D."/>
            <person name="Li C.Y."/>
            <person name="Huang L."/>
            <person name="Wang Z.W."/>
            <person name="Zhao X."/>
            <person name="Zhong W.Y."/>
            <person name="Peng D.H."/>
            <person name="Ahmad S."/>
            <person name="Lan S."/>
            <person name="Zhang J.S."/>
            <person name="Tsai W.C."/>
            <person name="Van de Peer Y."/>
            <person name="Liu Z.J."/>
        </authorList>
    </citation>
    <scope>NUCLEOTIDE SEQUENCE</scope>
    <source>
        <strain evidence="13">CP</strain>
    </source>
</reference>
<dbReference type="PROSITE" id="PS00800">
    <property type="entry name" value="PECTINESTERASE_1"/>
    <property type="match status" value="1"/>
</dbReference>
<dbReference type="GO" id="GO:0004857">
    <property type="term" value="F:enzyme inhibitor activity"/>
    <property type="evidence" value="ECO:0007669"/>
    <property type="project" value="InterPro"/>
</dbReference>
<keyword evidence="7" id="KW-0325">Glycoprotein</keyword>
<name>A0AAV9DDN9_ACOCL</name>